<evidence type="ECO:0000256" key="2">
    <source>
        <dbReference type="PROSITE-ProRule" id="PRU00192"/>
    </source>
</evidence>
<evidence type="ECO:0000313" key="5">
    <source>
        <dbReference type="EMBL" id="TKA67368.1"/>
    </source>
</evidence>
<feature type="compositionally biased region" description="Polar residues" evidence="3">
    <location>
        <begin position="357"/>
        <end position="382"/>
    </location>
</feature>
<sequence length="1320" mass="142459">MPSAQPALPTRFPCWCKAVYSWGGETKRDLGFIEGDLIECLNAGDGSWWMGRLRRDKRMVGLFPSNFVQLLDENFQPGQVSRNTSPLPLNNISANPQKTKSVNHKPFGAYGGPSKGKHGIFSSMKTAPPPKHPPANLSPKKEEYRIPEPAPRAGARPSSSRAVSPNPNMGYRAPSPAVNGYHHDASPDPRSQHHAPSPDPLSKYRAASPAPPPQYRASSPAPYAQHRPVSSVSPSNYRAYSPAASFNHGAHSPNPYDMNQSYPRVPSPAPSFQDHRQSRAPSPAPFADIGSSPPPPAPPPHRVAYNPQEIAYSGQYHQTEYDDEYGTPGRYSPVPPSAEHSAKNFTPSPLRDAMNGVMSSLQDMSTSRQSPSPERPQTSASVWSPEAFDQVYLTSAIKRPQSAMGLSTGVNHRPRSGDTYSDSTPSLPSSRDGQTQLNNYVQRMENRLREVQSQSHLDNRFREREAMGPPAPPLKGPQHYRRPSTSHSKSESEAGSRFGSQKLKNRKSAYELGREVLGRTFTTKSSATSFSTGAQSNSTNASNSTQMTSQSIMSGHSAGGISATSAGSLARRKRGLGGSMKGRPQSALDTRSCANLNGRVGFGNESRPQTPMTGITYHSSHDSRPGTASQVDWTGTVAEPVGVLGGLATPAPTPKSKRSGFFKKMIESAKTGAVSARSTIATSHSSSRPPSPVKSMLPKGVTAIAGGKAVAPENGSTAKDMGLGGAIDWMQVRRDVNRSNSLSKNERRERAERCELMGIAVINPVDELHESAEGDEGLDGLPITEPTDFNTPNLALVDKGARFIASLPPMINPASLAQGYICRPYRSDVQRLRAIFTWVSERIGWEEDFEGPVDTRRVIQTKRGCPKEVAMLVIEMCAAVGLHAEAIRGYLKAPGEILDLDMVARPNHWWNAVIVDGEWRIMDCSLAGPTNPKRGVYSSAGSQAAESWWFLARPMEICYTHVPLLPEQQHICPPLPHEILMALPCACPPYFKNGIEMADFDTSLLNLENLELAHVRFTVPEDVECVAEVEARAFAQDTDGDLFESGEVVRKMALCQAEWVGGRKRYTVKALLPGDEGQSVLKVYAGRRGLMHSIKDNPHPLALALPLSHTGPNPPYDFLTRHPTPHAQRHYLYVAQPQCARLALNNTFVFAVRQHPSSVSRSTPDTWGAGAGAFAVAARSASPNPASGVGGRPGSAMSTVSFNASVSRSAYSDPSTTSASSAPSSSSSSSSAQHPPAHAPAPPSHKAKPAKLAIQSPSGKIVRLVRKEERAGAGAGAAAEREEGGTWETVIKTGERGVWRALVLADRSARWCVFGEWSCA</sequence>
<feature type="compositionally biased region" description="Polar residues" evidence="3">
    <location>
        <begin position="157"/>
        <end position="167"/>
    </location>
</feature>
<evidence type="ECO:0000313" key="6">
    <source>
        <dbReference type="Proteomes" id="UP000308768"/>
    </source>
</evidence>
<dbReference type="InterPro" id="IPR052557">
    <property type="entry name" value="CAP/Cytokinesis_protein"/>
</dbReference>
<dbReference type="InterPro" id="IPR002931">
    <property type="entry name" value="Transglutaminase-like"/>
</dbReference>
<dbReference type="SMART" id="SM00460">
    <property type="entry name" value="TGc"/>
    <property type="match status" value="1"/>
</dbReference>
<dbReference type="InterPro" id="IPR056409">
    <property type="entry name" value="Ig_CYK3_C"/>
</dbReference>
<keyword evidence="1 2" id="KW-0728">SH3 domain</keyword>
<organism evidence="5 6">
    <name type="scientific">Cryomyces minteri</name>
    <dbReference type="NCBI Taxonomy" id="331657"/>
    <lineage>
        <taxon>Eukaryota</taxon>
        <taxon>Fungi</taxon>
        <taxon>Dikarya</taxon>
        <taxon>Ascomycota</taxon>
        <taxon>Pezizomycotina</taxon>
        <taxon>Dothideomycetes</taxon>
        <taxon>Dothideomycetes incertae sedis</taxon>
        <taxon>Cryomyces</taxon>
    </lineage>
</organism>
<feature type="compositionally biased region" description="Basic and acidic residues" evidence="3">
    <location>
        <begin position="457"/>
        <end position="466"/>
    </location>
</feature>
<feature type="region of interest" description="Disordered" evidence="3">
    <location>
        <begin position="1208"/>
        <end position="1258"/>
    </location>
</feature>
<evidence type="ECO:0000256" key="3">
    <source>
        <dbReference type="SAM" id="MobiDB-lite"/>
    </source>
</evidence>
<feature type="region of interest" description="Disordered" evidence="3">
    <location>
        <begin position="525"/>
        <end position="568"/>
    </location>
</feature>
<dbReference type="InterPro" id="IPR036028">
    <property type="entry name" value="SH3-like_dom_sf"/>
</dbReference>
<dbReference type="SUPFAM" id="SSF54001">
    <property type="entry name" value="Cysteine proteinases"/>
    <property type="match status" value="1"/>
</dbReference>
<feature type="compositionally biased region" description="Polar residues" evidence="3">
    <location>
        <begin position="79"/>
        <end position="100"/>
    </location>
</feature>
<gene>
    <name evidence="5" type="ORF">B0A49_07526</name>
</gene>
<comment type="caution">
    <text evidence="5">The sequence shown here is derived from an EMBL/GenBank/DDBJ whole genome shotgun (WGS) entry which is preliminary data.</text>
</comment>
<feature type="compositionally biased region" description="Polar residues" evidence="3">
    <location>
        <begin position="228"/>
        <end position="238"/>
    </location>
</feature>
<feature type="compositionally biased region" description="Basic and acidic residues" evidence="3">
    <location>
        <begin position="181"/>
        <end position="191"/>
    </location>
</feature>
<feature type="compositionally biased region" description="Polar residues" evidence="3">
    <location>
        <begin position="676"/>
        <end position="688"/>
    </location>
</feature>
<evidence type="ECO:0000259" key="4">
    <source>
        <dbReference type="PROSITE" id="PS50002"/>
    </source>
</evidence>
<dbReference type="OrthoDB" id="6129702at2759"/>
<dbReference type="Gene3D" id="3.10.620.30">
    <property type="match status" value="1"/>
</dbReference>
<dbReference type="PANTHER" id="PTHR46333">
    <property type="entry name" value="CYTOKINESIS PROTEIN 3"/>
    <property type="match status" value="1"/>
</dbReference>
<dbReference type="PROSITE" id="PS50002">
    <property type="entry name" value="SH3"/>
    <property type="match status" value="1"/>
</dbReference>
<dbReference type="EMBL" id="NAJN01000916">
    <property type="protein sequence ID" value="TKA67368.1"/>
    <property type="molecule type" value="Genomic_DNA"/>
</dbReference>
<dbReference type="Proteomes" id="UP000308768">
    <property type="component" value="Unassembled WGS sequence"/>
</dbReference>
<dbReference type="PANTHER" id="PTHR46333:SF2">
    <property type="entry name" value="CYTOKINESIS PROTEIN 3"/>
    <property type="match status" value="1"/>
</dbReference>
<dbReference type="SUPFAM" id="SSF50044">
    <property type="entry name" value="SH3-domain"/>
    <property type="match status" value="1"/>
</dbReference>
<dbReference type="GO" id="GO:0140278">
    <property type="term" value="P:mitotic division septum assembly"/>
    <property type="evidence" value="ECO:0007669"/>
    <property type="project" value="TreeGrafter"/>
</dbReference>
<dbReference type="CDD" id="cd11889">
    <property type="entry name" value="SH3_Cyk3p-like"/>
    <property type="match status" value="1"/>
</dbReference>
<dbReference type="InterPro" id="IPR038765">
    <property type="entry name" value="Papain-like_cys_pep_sf"/>
</dbReference>
<feature type="domain" description="SH3" evidence="4">
    <location>
        <begin position="11"/>
        <end position="73"/>
    </location>
</feature>
<feature type="compositionally biased region" description="Pro residues" evidence="3">
    <location>
        <begin position="292"/>
        <end position="301"/>
    </location>
</feature>
<name>A0A4U0WX63_9PEZI</name>
<proteinExistence type="predicted"/>
<feature type="region of interest" description="Disordered" evidence="3">
    <location>
        <begin position="79"/>
        <end position="385"/>
    </location>
</feature>
<dbReference type="Gene3D" id="2.30.30.40">
    <property type="entry name" value="SH3 Domains"/>
    <property type="match status" value="1"/>
</dbReference>
<dbReference type="SMART" id="SM00326">
    <property type="entry name" value="SH3"/>
    <property type="match status" value="1"/>
</dbReference>
<dbReference type="FunFam" id="3.10.620.30:FF:000005">
    <property type="entry name" value="SH3 domain protein (Cyk3), putative"/>
    <property type="match status" value="1"/>
</dbReference>
<feature type="compositionally biased region" description="Polar residues" evidence="3">
    <location>
        <begin position="418"/>
        <end position="441"/>
    </location>
</feature>
<dbReference type="GO" id="GO:0110085">
    <property type="term" value="C:mitotic actomyosin contractile ring"/>
    <property type="evidence" value="ECO:0007669"/>
    <property type="project" value="TreeGrafter"/>
</dbReference>
<keyword evidence="6" id="KW-1185">Reference proteome</keyword>
<dbReference type="InterPro" id="IPR001452">
    <property type="entry name" value="SH3_domain"/>
</dbReference>
<dbReference type="Pfam" id="PF07653">
    <property type="entry name" value="SH3_2"/>
    <property type="match status" value="1"/>
</dbReference>
<feature type="compositionally biased region" description="Low complexity" evidence="3">
    <location>
        <begin position="1209"/>
        <end position="1236"/>
    </location>
</feature>
<feature type="region of interest" description="Disordered" evidence="3">
    <location>
        <begin position="675"/>
        <end position="696"/>
    </location>
</feature>
<evidence type="ECO:0000256" key="1">
    <source>
        <dbReference type="ARBA" id="ARBA00022443"/>
    </source>
</evidence>
<accession>A0A4U0WX63</accession>
<dbReference type="Pfam" id="PF01841">
    <property type="entry name" value="Transglut_core"/>
    <property type="match status" value="1"/>
</dbReference>
<reference evidence="5 6" key="1">
    <citation type="submission" date="2017-03" db="EMBL/GenBank/DDBJ databases">
        <title>Genomes of endolithic fungi from Antarctica.</title>
        <authorList>
            <person name="Coleine C."/>
            <person name="Masonjones S."/>
            <person name="Stajich J.E."/>
        </authorList>
    </citation>
    <scope>NUCLEOTIDE SEQUENCE [LARGE SCALE GENOMIC DNA]</scope>
    <source>
        <strain evidence="5 6">CCFEE 5187</strain>
    </source>
</reference>
<dbReference type="STRING" id="331657.A0A4U0WX63"/>
<feature type="region of interest" description="Disordered" evidence="3">
    <location>
        <begin position="398"/>
        <end position="506"/>
    </location>
</feature>
<protein>
    <recommendedName>
        <fullName evidence="4">SH3 domain-containing protein</fullName>
    </recommendedName>
</protein>
<dbReference type="InterPro" id="IPR035553">
    <property type="entry name" value="Cyk3_SH3"/>
</dbReference>
<dbReference type="FunFam" id="2.30.30.40:FF:000168">
    <property type="entry name" value="SH3 domain protein (Cyk3)"/>
    <property type="match status" value="1"/>
</dbReference>
<dbReference type="Pfam" id="PF24584">
    <property type="entry name" value="Ig_CYK3_C"/>
    <property type="match status" value="2"/>
</dbReference>